<evidence type="ECO:0000313" key="2">
    <source>
        <dbReference type="Proteomes" id="UP000514713"/>
    </source>
</evidence>
<dbReference type="RefSeq" id="WP_181929035.1">
    <property type="nucleotide sequence ID" value="NZ_CP054698.1"/>
</dbReference>
<dbReference type="Proteomes" id="UP000514713">
    <property type="component" value="Chromosome"/>
</dbReference>
<dbReference type="KEGG" id="ned:HUN01_28850"/>
<keyword evidence="2" id="KW-1185">Reference proteome</keyword>
<dbReference type="Pfam" id="PF08974">
    <property type="entry name" value="DUF1877"/>
    <property type="match status" value="1"/>
</dbReference>
<dbReference type="AlphaFoldDB" id="A0A7D7LG72"/>
<organism evidence="1 2">
    <name type="scientific">Nostoc edaphicum CCNP1411</name>
    <dbReference type="NCBI Taxonomy" id="1472755"/>
    <lineage>
        <taxon>Bacteria</taxon>
        <taxon>Bacillati</taxon>
        <taxon>Cyanobacteriota</taxon>
        <taxon>Cyanophyceae</taxon>
        <taxon>Nostocales</taxon>
        <taxon>Nostocaceae</taxon>
        <taxon>Nostoc</taxon>
    </lineage>
</organism>
<dbReference type="InterPro" id="IPR015068">
    <property type="entry name" value="DUF1877"/>
</dbReference>
<name>A0A7D7LG72_9NOSO</name>
<dbReference type="EMBL" id="CP054698">
    <property type="protein sequence ID" value="QMS91408.1"/>
    <property type="molecule type" value="Genomic_DNA"/>
</dbReference>
<reference evidence="2" key="1">
    <citation type="submission" date="2020-06" db="EMBL/GenBank/DDBJ databases">
        <title>Nostoc edaphicum CCNP1411 genome.</title>
        <authorList>
            <person name="Fidor A."/>
            <person name="Grabski M."/>
            <person name="Gawor J."/>
            <person name="Gromadka R."/>
            <person name="Wegrzyn G."/>
            <person name="Mazur-Marzec H."/>
        </authorList>
    </citation>
    <scope>NUCLEOTIDE SEQUENCE [LARGE SCALE GENOMIC DNA]</scope>
    <source>
        <strain evidence="2">CCNP1411</strain>
    </source>
</reference>
<protein>
    <submittedName>
        <fullName evidence="1">DUF1877 family protein</fullName>
    </submittedName>
</protein>
<accession>A0A7D7LG72</accession>
<sequence>MGIIGEIKQISASTLELLRKDPLLVRVFRDAQWLPESALWQRATYWKGESAEKTKQEMRARFGKLAKRQGLSRFIPGNRQQWKNNYDWQALEQQFLAEWENPELDLHKYWQELTFLLAGYVPGYYATSQGKIPELIVDQEYKKDFLPFSVIENSAWDGMPLVNAFGAGQEIGNENTTSYGPMRYLSPGDEVGQILDGLLELSQEGFQNRFIRESQNSEPVPWIDWSEEEMLDWMTDYYNEIVDYYQSAVRQHKALLLYLT</sequence>
<proteinExistence type="predicted"/>
<dbReference type="SUPFAM" id="SSF111069">
    <property type="entry name" value="Hypothetical protein yfbM"/>
    <property type="match status" value="1"/>
</dbReference>
<gene>
    <name evidence="1" type="ORF">HUN01_28850</name>
</gene>
<dbReference type="Gene3D" id="3.40.1760.10">
    <property type="entry name" value="YfbM-like super family"/>
    <property type="match status" value="1"/>
</dbReference>
<dbReference type="InterPro" id="IPR035944">
    <property type="entry name" value="YfbM-like_sf"/>
</dbReference>
<evidence type="ECO:0000313" key="1">
    <source>
        <dbReference type="EMBL" id="QMS91408.1"/>
    </source>
</evidence>